<evidence type="ECO:0000259" key="2">
    <source>
        <dbReference type="Pfam" id="PF00561"/>
    </source>
</evidence>
<keyword evidence="4" id="KW-1185">Reference proteome</keyword>
<dbReference type="Gene3D" id="3.40.50.1820">
    <property type="entry name" value="alpha/beta hydrolase"/>
    <property type="match status" value="1"/>
</dbReference>
<keyword evidence="1" id="KW-0378">Hydrolase</keyword>
<dbReference type="PRINTS" id="PR00111">
    <property type="entry name" value="ABHYDROLASE"/>
</dbReference>
<dbReference type="Proteomes" id="UP000531251">
    <property type="component" value="Unassembled WGS sequence"/>
</dbReference>
<reference evidence="3 4" key="1">
    <citation type="submission" date="2020-03" db="EMBL/GenBank/DDBJ databases">
        <title>Genomic Encyclopedia of Type Strains, Phase IV (KMG-IV): sequencing the most valuable type-strain genomes for metagenomic binning, comparative biology and taxonomic classification.</title>
        <authorList>
            <person name="Goeker M."/>
        </authorList>
    </citation>
    <scope>NUCLEOTIDE SEQUENCE [LARGE SCALE GENOMIC DNA]</scope>
    <source>
        <strain evidence="3 4">DSM 7225</strain>
    </source>
</reference>
<gene>
    <name evidence="3" type="ORF">GGR89_003108</name>
</gene>
<dbReference type="Pfam" id="PF00561">
    <property type="entry name" value="Abhydrolase_1"/>
    <property type="match status" value="1"/>
</dbReference>
<feature type="domain" description="AB hydrolase-1" evidence="2">
    <location>
        <begin position="28"/>
        <end position="283"/>
    </location>
</feature>
<dbReference type="GO" id="GO:0016787">
    <property type="term" value="F:hydrolase activity"/>
    <property type="evidence" value="ECO:0007669"/>
    <property type="project" value="UniProtKB-KW"/>
</dbReference>
<proteinExistence type="predicted"/>
<comment type="caution">
    <text evidence="3">The sequence shown here is derived from an EMBL/GenBank/DDBJ whole genome shotgun (WGS) entry which is preliminary data.</text>
</comment>
<dbReference type="AlphaFoldDB" id="A0A7X5Y0G3"/>
<evidence type="ECO:0000256" key="1">
    <source>
        <dbReference type="ARBA" id="ARBA00022801"/>
    </source>
</evidence>
<dbReference type="EMBL" id="JAATJB010000010">
    <property type="protein sequence ID" value="NJB98771.1"/>
    <property type="molecule type" value="Genomic_DNA"/>
</dbReference>
<organism evidence="3 4">
    <name type="scientific">Sphingomonas trueperi</name>
    <dbReference type="NCBI Taxonomy" id="53317"/>
    <lineage>
        <taxon>Bacteria</taxon>
        <taxon>Pseudomonadati</taxon>
        <taxon>Pseudomonadota</taxon>
        <taxon>Alphaproteobacteria</taxon>
        <taxon>Sphingomonadales</taxon>
        <taxon>Sphingomonadaceae</taxon>
        <taxon>Sphingomonas</taxon>
    </lineage>
</organism>
<dbReference type="PANTHER" id="PTHR43329">
    <property type="entry name" value="EPOXIDE HYDROLASE"/>
    <property type="match status" value="1"/>
</dbReference>
<dbReference type="InterPro" id="IPR000639">
    <property type="entry name" value="Epox_hydrolase-like"/>
</dbReference>
<dbReference type="SUPFAM" id="SSF53474">
    <property type="entry name" value="alpha/beta-Hydrolases"/>
    <property type="match status" value="1"/>
</dbReference>
<dbReference type="InterPro" id="IPR000073">
    <property type="entry name" value="AB_hydrolase_1"/>
</dbReference>
<dbReference type="PRINTS" id="PR00412">
    <property type="entry name" value="EPOXHYDRLASE"/>
</dbReference>
<name>A0A7X5Y0G3_9SPHN</name>
<sequence>MTGIRQTSLPLATGVTLNVALAGDPANPPIILLHGFPESHRTWRHQIPALAERYFVIAPDQRGYANSSKPDGVEAYAADRIAADVFALADALVVDRFTLVGHDWGGAIAWMAALREPKRVARLAIVNAPHPQVFQRKLFDDPGQRRASQYIRFFRETELDRAPDKTGLEQFLLSLFGEHLQVTVPREEQAIYLEQWSQPGALTAMLNWYRATQIVVPAMDEDPPRPSWIDGPFPLQPQPTLVIWGMRDRGLLPCLLDGLETLIPDYRIVQIRDAGHFAPWEKPEEVTSALLEWLAARPAQ</sequence>
<accession>A0A7X5Y0G3</accession>
<dbReference type="RefSeq" id="WP_125972269.1">
    <property type="nucleotide sequence ID" value="NZ_BAAADY010000019.1"/>
</dbReference>
<evidence type="ECO:0000313" key="4">
    <source>
        <dbReference type="Proteomes" id="UP000531251"/>
    </source>
</evidence>
<evidence type="ECO:0000313" key="3">
    <source>
        <dbReference type="EMBL" id="NJB98771.1"/>
    </source>
</evidence>
<protein>
    <submittedName>
        <fullName evidence="3">Pimeloyl-ACP methyl ester carboxylesterase</fullName>
    </submittedName>
</protein>
<dbReference type="InterPro" id="IPR029058">
    <property type="entry name" value="AB_hydrolase_fold"/>
</dbReference>